<gene>
    <name evidence="6" type="ORF">CLODIP_2_CD01839</name>
</gene>
<evidence type="ECO:0000313" key="7">
    <source>
        <dbReference type="Proteomes" id="UP000494165"/>
    </source>
</evidence>
<feature type="domain" description="C-type lectin" evidence="5">
    <location>
        <begin position="468"/>
        <end position="591"/>
    </location>
</feature>
<dbReference type="PROSITE" id="PS00615">
    <property type="entry name" value="C_TYPE_LECTIN_1"/>
    <property type="match status" value="1"/>
</dbReference>
<dbReference type="PROSITE" id="PS51257">
    <property type="entry name" value="PROKAR_LIPOPROTEIN"/>
    <property type="match status" value="1"/>
</dbReference>
<dbReference type="SUPFAM" id="SSF47565">
    <property type="entry name" value="Insect pheromone/odorant-binding proteins"/>
    <property type="match status" value="1"/>
</dbReference>
<evidence type="ECO:0000313" key="6">
    <source>
        <dbReference type="EMBL" id="CAB3361883.1"/>
    </source>
</evidence>
<dbReference type="GO" id="GO:0005549">
    <property type="term" value="F:odorant binding"/>
    <property type="evidence" value="ECO:0007669"/>
    <property type="project" value="InterPro"/>
</dbReference>
<dbReference type="PANTHER" id="PTHR22799">
    <property type="entry name" value="TETRANECTIN-RELATED"/>
    <property type="match status" value="1"/>
</dbReference>
<evidence type="ECO:0000256" key="1">
    <source>
        <dbReference type="ARBA" id="ARBA00022734"/>
    </source>
</evidence>
<dbReference type="InterPro" id="IPR006170">
    <property type="entry name" value="PBP/GOBP"/>
</dbReference>
<dbReference type="InterPro" id="IPR036728">
    <property type="entry name" value="PBP_GOBP_sf"/>
</dbReference>
<proteinExistence type="predicted"/>
<feature type="chain" id="PRO_5035915639" description="C-type lectin domain-containing protein" evidence="4">
    <location>
        <begin position="24"/>
        <end position="892"/>
    </location>
</feature>
<keyword evidence="1" id="KW-0430">Lectin</keyword>
<dbReference type="InterPro" id="IPR001304">
    <property type="entry name" value="C-type_lectin-like"/>
</dbReference>
<organism evidence="6 7">
    <name type="scientific">Cloeon dipterum</name>
    <dbReference type="NCBI Taxonomy" id="197152"/>
    <lineage>
        <taxon>Eukaryota</taxon>
        <taxon>Metazoa</taxon>
        <taxon>Ecdysozoa</taxon>
        <taxon>Arthropoda</taxon>
        <taxon>Hexapoda</taxon>
        <taxon>Insecta</taxon>
        <taxon>Pterygota</taxon>
        <taxon>Palaeoptera</taxon>
        <taxon>Ephemeroptera</taxon>
        <taxon>Pisciforma</taxon>
        <taxon>Baetidae</taxon>
        <taxon>Cloeon</taxon>
    </lineage>
</organism>
<dbReference type="CDD" id="cd00037">
    <property type="entry name" value="CLECT"/>
    <property type="match status" value="2"/>
</dbReference>
<feature type="signal peptide" evidence="4">
    <location>
        <begin position="1"/>
        <end position="23"/>
    </location>
</feature>
<dbReference type="Pfam" id="PF00059">
    <property type="entry name" value="Lectin_C"/>
    <property type="match status" value="1"/>
</dbReference>
<dbReference type="PANTHER" id="PTHR22799:SF6">
    <property type="entry name" value="C-TYPE LECTIN DOMAIN FAMILY 4 MEMBER M-LIKE"/>
    <property type="match status" value="1"/>
</dbReference>
<dbReference type="PROSITE" id="PS50041">
    <property type="entry name" value="C_TYPE_LECTIN_2"/>
    <property type="match status" value="1"/>
</dbReference>
<name>A0A8S1BYC4_9INSE</name>
<sequence>MVDMKTLHCVILVSIACWFISESSRVNINNLKGTPIRVFLRSNRQRRIFIIKCCGRQSCSKSFNRISRQPTSSPKSNTMRQINSTETMVSVSTNNGDPASSTADLTQTTQEHEGDIGESTQIAENLSTNQNQDAETTNSNRIETEPNSPGVITTKADLATTTTPVNTPSLLPSATEISTTTTTTTTTQLDYGSTISTSTAAASGTIISASTVSGTFPRSTAHGFSTTIVTKADTQKISTTVLTTTINPKQFVTIFEYNNSTCKRNVSLFSNDDHLIDAKDYGYWTEACGKLFLWGKTVVNWQTNHDKCCSLGMTPITMENENKKKCLENITKPSVWKHNYNYWTAARKTGMNGTFQLFEWCLPNATNFTTFGSTSSYWMPGQPRGTNGENCVHLQVNKSLSKVFLTARNCSNLYVFGCQGKPTPAPPCFAPKCPAFNCDKNPSFFSTLADGVTKYLTNPSSHGFWFTVNGRSYVFNSAKKSWLDAAKSCCAIGMKILSIEFDYEYNNLIAAANNSTSANGIFWTSGTDDGCEGNFGWCAVNKLARSQETKWQPGEPNNYAEKENCIFLSLTKTSGTLFDADCSTSQMYICEARDTTKTTSNSEAMVDECGAAFNVSKEEARQILNATIFSLKIKCFLKCLGENGGFMLNGKLVDENILLLAESMANNPDIMQENMIAVSTCGSKRGMDECDTASLIFQCGQEKAPEFVANVINTVELNKSSESVPLPGTVGKCLTDFDCVTDPQMRDDYLNNRAIPNGNIFTACGVKYLIIFSRVSYQEAFSLCCKYGLKLSSFKSPSDLSCLIDTSKSTIPVLAEHAWLAASRLGVTNYTWCTTSSPFNLFPTITDRFADRAANPGDFLLSVKFDAQPAAVALGRESSGSICFTFCMPDTD</sequence>
<reference evidence="6 7" key="1">
    <citation type="submission" date="2020-04" db="EMBL/GenBank/DDBJ databases">
        <authorList>
            <person name="Alioto T."/>
            <person name="Alioto T."/>
            <person name="Gomez Garrido J."/>
        </authorList>
    </citation>
    <scope>NUCLEOTIDE SEQUENCE [LARGE SCALE GENOMIC DNA]</scope>
</reference>
<dbReference type="EMBL" id="CADEPI010000007">
    <property type="protein sequence ID" value="CAB3361883.1"/>
    <property type="molecule type" value="Genomic_DNA"/>
</dbReference>
<dbReference type="Proteomes" id="UP000494165">
    <property type="component" value="Unassembled WGS sequence"/>
</dbReference>
<dbReference type="InterPro" id="IPR016187">
    <property type="entry name" value="CTDL_fold"/>
</dbReference>
<feature type="region of interest" description="Disordered" evidence="3">
    <location>
        <begin position="127"/>
        <end position="152"/>
    </location>
</feature>
<feature type="compositionally biased region" description="Polar residues" evidence="3">
    <location>
        <begin position="127"/>
        <end position="151"/>
    </location>
</feature>
<dbReference type="CDD" id="cd23992">
    <property type="entry name" value="PBP_GOBP"/>
    <property type="match status" value="1"/>
</dbReference>
<dbReference type="InterPro" id="IPR018378">
    <property type="entry name" value="C-type_lectin_CS"/>
</dbReference>
<dbReference type="SUPFAM" id="SSF56436">
    <property type="entry name" value="C-type lectin-like"/>
    <property type="match status" value="3"/>
</dbReference>
<keyword evidence="2" id="KW-1015">Disulfide bond</keyword>
<feature type="compositionally biased region" description="Polar residues" evidence="3">
    <location>
        <begin position="88"/>
        <end position="109"/>
    </location>
</feature>
<keyword evidence="4" id="KW-0732">Signal</keyword>
<dbReference type="SMART" id="SM00708">
    <property type="entry name" value="PhBP"/>
    <property type="match status" value="1"/>
</dbReference>
<dbReference type="Gene3D" id="1.10.238.20">
    <property type="entry name" value="Pheromone/general odorant binding protein domain"/>
    <property type="match status" value="1"/>
</dbReference>
<evidence type="ECO:0000259" key="5">
    <source>
        <dbReference type="PROSITE" id="PS50041"/>
    </source>
</evidence>
<dbReference type="InterPro" id="IPR051663">
    <property type="entry name" value="CLec_Tetranectin-domain"/>
</dbReference>
<accession>A0A8S1BYC4</accession>
<dbReference type="GO" id="GO:0030246">
    <property type="term" value="F:carbohydrate binding"/>
    <property type="evidence" value="ECO:0007669"/>
    <property type="project" value="UniProtKB-KW"/>
</dbReference>
<protein>
    <recommendedName>
        <fullName evidence="5">C-type lectin domain-containing protein</fullName>
    </recommendedName>
</protein>
<dbReference type="Gene3D" id="3.10.100.10">
    <property type="entry name" value="Mannose-Binding Protein A, subunit A"/>
    <property type="match status" value="2"/>
</dbReference>
<evidence type="ECO:0000256" key="3">
    <source>
        <dbReference type="SAM" id="MobiDB-lite"/>
    </source>
</evidence>
<evidence type="ECO:0000256" key="2">
    <source>
        <dbReference type="ARBA" id="ARBA00023157"/>
    </source>
</evidence>
<dbReference type="SMART" id="SM00034">
    <property type="entry name" value="CLECT"/>
    <property type="match status" value="1"/>
</dbReference>
<dbReference type="AlphaFoldDB" id="A0A8S1BYC4"/>
<dbReference type="OrthoDB" id="6340082at2759"/>
<feature type="region of interest" description="Disordered" evidence="3">
    <location>
        <begin position="88"/>
        <end position="115"/>
    </location>
</feature>
<dbReference type="InterPro" id="IPR016186">
    <property type="entry name" value="C-type_lectin-like/link_sf"/>
</dbReference>
<comment type="caution">
    <text evidence="6">The sequence shown here is derived from an EMBL/GenBank/DDBJ whole genome shotgun (WGS) entry which is preliminary data.</text>
</comment>
<dbReference type="Pfam" id="PF01395">
    <property type="entry name" value="PBP_GOBP"/>
    <property type="match status" value="1"/>
</dbReference>
<evidence type="ECO:0000256" key="4">
    <source>
        <dbReference type="SAM" id="SignalP"/>
    </source>
</evidence>
<keyword evidence="7" id="KW-1185">Reference proteome</keyword>